<evidence type="ECO:0000313" key="1">
    <source>
        <dbReference type="EMBL" id="KAG1531283.1"/>
    </source>
</evidence>
<reference evidence="1 2" key="1">
    <citation type="journal article" date="2020" name="Microb. Genom.">
        <title>Genetic diversity of clinical and environmental Mucorales isolates obtained from an investigation of mucormycosis cases among solid organ transplant recipients.</title>
        <authorList>
            <person name="Nguyen M.H."/>
            <person name="Kaul D."/>
            <person name="Muto C."/>
            <person name="Cheng S.J."/>
            <person name="Richter R.A."/>
            <person name="Bruno V.M."/>
            <person name="Liu G."/>
            <person name="Beyhan S."/>
            <person name="Sundermann A.J."/>
            <person name="Mounaud S."/>
            <person name="Pasculle A.W."/>
            <person name="Nierman W.C."/>
            <person name="Driscoll E."/>
            <person name="Cumbie R."/>
            <person name="Clancy C.J."/>
            <person name="Dupont C.L."/>
        </authorList>
    </citation>
    <scope>NUCLEOTIDE SEQUENCE [LARGE SCALE GENOMIC DNA]</scope>
    <source>
        <strain evidence="1 2">GL24</strain>
    </source>
</reference>
<protein>
    <submittedName>
        <fullName evidence="1">Uncharacterized protein</fullName>
    </submittedName>
</protein>
<dbReference type="Proteomes" id="UP000740926">
    <property type="component" value="Unassembled WGS sequence"/>
</dbReference>
<keyword evidence="2" id="KW-1185">Reference proteome</keyword>
<dbReference type="AlphaFoldDB" id="A0A9P6XRV2"/>
<name>A0A9P6XRV2_9FUNG</name>
<evidence type="ECO:0000313" key="2">
    <source>
        <dbReference type="Proteomes" id="UP000740926"/>
    </source>
</evidence>
<sequence length="140" mass="14223">MAALRLPSCGRARRHEPARLALARPAAGGPRAVLCGLLPGAVGGGGVGQHHGWPRRRDADLATVPARAGRPISLGCDPGDLPTGLLHNRRMRDPGLPAGVVPGARSALAGLASLLRDPVGGAAVHQQHRARVRLDGAAGP</sequence>
<comment type="caution">
    <text evidence="1">The sequence shown here is derived from an EMBL/GenBank/DDBJ whole genome shotgun (WGS) entry which is preliminary data.</text>
</comment>
<dbReference type="EMBL" id="JAANIU010011097">
    <property type="protein sequence ID" value="KAG1531283.1"/>
    <property type="molecule type" value="Genomic_DNA"/>
</dbReference>
<gene>
    <name evidence="1" type="ORF">G6F50_016784</name>
</gene>
<organism evidence="1 2">
    <name type="scientific">Rhizopus delemar</name>
    <dbReference type="NCBI Taxonomy" id="936053"/>
    <lineage>
        <taxon>Eukaryota</taxon>
        <taxon>Fungi</taxon>
        <taxon>Fungi incertae sedis</taxon>
        <taxon>Mucoromycota</taxon>
        <taxon>Mucoromycotina</taxon>
        <taxon>Mucoromycetes</taxon>
        <taxon>Mucorales</taxon>
        <taxon>Mucorineae</taxon>
        <taxon>Rhizopodaceae</taxon>
        <taxon>Rhizopus</taxon>
    </lineage>
</organism>
<accession>A0A9P6XRV2</accession>
<proteinExistence type="predicted"/>